<dbReference type="Gene3D" id="1.10.10.10">
    <property type="entry name" value="Winged helix-like DNA-binding domain superfamily/Winged helix DNA-binding domain"/>
    <property type="match status" value="1"/>
</dbReference>
<dbReference type="SUPFAM" id="SSF46894">
    <property type="entry name" value="C-terminal effector domain of the bipartite response regulators"/>
    <property type="match status" value="1"/>
</dbReference>
<dbReference type="PANTHER" id="PTHR44688">
    <property type="entry name" value="DNA-BINDING TRANSCRIPTIONAL ACTIVATOR DEVR_DOSR"/>
    <property type="match status" value="1"/>
</dbReference>
<dbReference type="RefSeq" id="WP_183198089.1">
    <property type="nucleotide sequence ID" value="NZ_JACIEK010000001.1"/>
</dbReference>
<evidence type="ECO:0000256" key="1">
    <source>
        <dbReference type="ARBA" id="ARBA00023015"/>
    </source>
</evidence>
<keyword evidence="2 5" id="KW-0238">DNA-binding</keyword>
<evidence type="ECO:0000256" key="3">
    <source>
        <dbReference type="ARBA" id="ARBA00023163"/>
    </source>
</evidence>
<name>A0A7W6H3B4_9HYPH</name>
<dbReference type="Proteomes" id="UP000542776">
    <property type="component" value="Unassembled WGS sequence"/>
</dbReference>
<keyword evidence="6" id="KW-1185">Reference proteome</keyword>
<keyword evidence="3" id="KW-0804">Transcription</keyword>
<dbReference type="InterPro" id="IPR036388">
    <property type="entry name" value="WH-like_DNA-bd_sf"/>
</dbReference>
<dbReference type="InterPro" id="IPR000792">
    <property type="entry name" value="Tscrpt_reg_LuxR_C"/>
</dbReference>
<accession>A0A7W6H3B4</accession>
<reference evidence="5 6" key="1">
    <citation type="submission" date="2020-08" db="EMBL/GenBank/DDBJ databases">
        <title>Genomic Encyclopedia of Type Strains, Phase IV (KMG-IV): sequencing the most valuable type-strain genomes for metagenomic binning, comparative biology and taxonomic classification.</title>
        <authorList>
            <person name="Goeker M."/>
        </authorList>
    </citation>
    <scope>NUCLEOTIDE SEQUENCE [LARGE SCALE GENOMIC DNA]</scope>
    <source>
        <strain evidence="5 6">DSM 102238</strain>
    </source>
</reference>
<dbReference type="PRINTS" id="PR00038">
    <property type="entry name" value="HTHLUXR"/>
</dbReference>
<dbReference type="GO" id="GO:0006355">
    <property type="term" value="P:regulation of DNA-templated transcription"/>
    <property type="evidence" value="ECO:0007669"/>
    <property type="project" value="InterPro"/>
</dbReference>
<dbReference type="AlphaFoldDB" id="A0A7W6H3B4"/>
<dbReference type="InterPro" id="IPR005143">
    <property type="entry name" value="TF_LuxR_autoind-bd_dom"/>
</dbReference>
<dbReference type="EMBL" id="JACIEK010000001">
    <property type="protein sequence ID" value="MBB3996992.1"/>
    <property type="molecule type" value="Genomic_DNA"/>
</dbReference>
<gene>
    <name evidence="5" type="ORF">GGR04_000813</name>
</gene>
<dbReference type="Pfam" id="PF03472">
    <property type="entry name" value="Autoind_bind"/>
    <property type="match status" value="1"/>
</dbReference>
<dbReference type="Pfam" id="PF00196">
    <property type="entry name" value="GerE"/>
    <property type="match status" value="1"/>
</dbReference>
<comment type="caution">
    <text evidence="5">The sequence shown here is derived from an EMBL/GenBank/DDBJ whole genome shotgun (WGS) entry which is preliminary data.</text>
</comment>
<evidence type="ECO:0000256" key="2">
    <source>
        <dbReference type="ARBA" id="ARBA00023125"/>
    </source>
</evidence>
<keyword evidence="1" id="KW-0805">Transcription regulation</keyword>
<dbReference type="PROSITE" id="PS50043">
    <property type="entry name" value="HTH_LUXR_2"/>
    <property type="match status" value="1"/>
</dbReference>
<dbReference type="Gene3D" id="3.30.450.80">
    <property type="entry name" value="Transcription factor LuxR-like, autoinducer-binding domain"/>
    <property type="match status" value="1"/>
</dbReference>
<dbReference type="SUPFAM" id="SSF75516">
    <property type="entry name" value="Pheromone-binding domain of LuxR-like quorum-sensing transcription factors"/>
    <property type="match status" value="1"/>
</dbReference>
<dbReference type="InterPro" id="IPR036693">
    <property type="entry name" value="TF_LuxR_autoind-bd_dom_sf"/>
</dbReference>
<dbReference type="CDD" id="cd06170">
    <property type="entry name" value="LuxR_C_like"/>
    <property type="match status" value="1"/>
</dbReference>
<organism evidence="5 6">
    <name type="scientific">Aureimonas pseudogalii</name>
    <dbReference type="NCBI Taxonomy" id="1744844"/>
    <lineage>
        <taxon>Bacteria</taxon>
        <taxon>Pseudomonadati</taxon>
        <taxon>Pseudomonadota</taxon>
        <taxon>Alphaproteobacteria</taxon>
        <taxon>Hyphomicrobiales</taxon>
        <taxon>Aurantimonadaceae</taxon>
        <taxon>Aureimonas</taxon>
    </lineage>
</organism>
<dbReference type="PANTHER" id="PTHR44688:SF16">
    <property type="entry name" value="DNA-BINDING TRANSCRIPTIONAL ACTIVATOR DEVR_DOSR"/>
    <property type="match status" value="1"/>
</dbReference>
<dbReference type="GO" id="GO:0003677">
    <property type="term" value="F:DNA binding"/>
    <property type="evidence" value="ECO:0007669"/>
    <property type="project" value="UniProtKB-KW"/>
</dbReference>
<dbReference type="SMART" id="SM00421">
    <property type="entry name" value="HTH_LUXR"/>
    <property type="match status" value="1"/>
</dbReference>
<proteinExistence type="predicted"/>
<dbReference type="InterPro" id="IPR016032">
    <property type="entry name" value="Sig_transdc_resp-reg_C-effctor"/>
</dbReference>
<sequence>MKTDDLITSIESADSLDQLTQIMHAEVQRNGFHSFGFMHTRSGPKPETFYVTTTTDGWVQDYIANDFVAGDPCAAFARRTNQPFTWSSTPLPKGPGVRKPLARKIMDAAADHSFRDGLVVPCHYTDALGRHYSSSAVAYWTDDVGLFRRVIKKREYQLQFQLIMIYWATRAMNLVARDQLKPRELLDGEGQSLEAASLTDRERESLIWAAYGKTVIETAMILGISRETVVSHLSNAQRKLNCSNKTHTVATALMLKLIAF</sequence>
<feature type="domain" description="HTH luxR-type" evidence="4">
    <location>
        <begin position="191"/>
        <end position="256"/>
    </location>
</feature>
<evidence type="ECO:0000313" key="6">
    <source>
        <dbReference type="Proteomes" id="UP000542776"/>
    </source>
</evidence>
<protein>
    <submittedName>
        <fullName evidence="5">DNA-binding CsgD family transcriptional regulator</fullName>
    </submittedName>
</protein>
<evidence type="ECO:0000313" key="5">
    <source>
        <dbReference type="EMBL" id="MBB3996992.1"/>
    </source>
</evidence>
<evidence type="ECO:0000259" key="4">
    <source>
        <dbReference type="PROSITE" id="PS50043"/>
    </source>
</evidence>